<feature type="compositionally biased region" description="Basic and acidic residues" evidence="1">
    <location>
        <begin position="207"/>
        <end position="223"/>
    </location>
</feature>
<sequence length="253" mass="29175">MEFSQSRFLTPLRIAIGGVIALVGLSACETSSLYENRYARYYDACDQRAGICYANCSDFPEGTSKTECQNACTAQVDQCFGDISARIQSDNDQRYAYSPMPYYGAYGYYRPGYGYYYGPYDAPYGYYSQRRRTYPYFYSYSDYGYYDRGRYDDYYRRRDYDRRRGDGRGDGRDRGGNDQPNYDDRNDSGDRFYNGKVVKPGVAARQSDIDTRQRSEPTQRSRSLDAPTAPETRKSSPPPQKVTKPGLRKKSDD</sequence>
<dbReference type="EMBL" id="VCJR02000001">
    <property type="protein sequence ID" value="NHK27683.1"/>
    <property type="molecule type" value="Genomic_DNA"/>
</dbReference>
<dbReference type="PROSITE" id="PS51257">
    <property type="entry name" value="PROKAR_LIPOPROTEIN"/>
    <property type="match status" value="1"/>
</dbReference>
<dbReference type="Proteomes" id="UP000621856">
    <property type="component" value="Unassembled WGS sequence"/>
</dbReference>
<evidence type="ECO:0000313" key="5">
    <source>
        <dbReference type="Proteomes" id="UP000818603"/>
    </source>
</evidence>
<reference evidence="2" key="3">
    <citation type="submission" date="2020-09" db="EMBL/GenBank/DDBJ databases">
        <authorList>
            <person name="Sun Q."/>
            <person name="Zhou Y."/>
        </authorList>
    </citation>
    <scope>NUCLEOTIDE SEQUENCE</scope>
    <source>
        <strain evidence="2">CGMCC 1.14984</strain>
    </source>
</reference>
<reference evidence="3 5" key="2">
    <citation type="submission" date="2020-02" db="EMBL/GenBank/DDBJ databases">
        <title>Genome sequence of Parvularcula flava strain NH6-79.</title>
        <authorList>
            <person name="Abdul Karim M.H."/>
            <person name="Lam M.Q."/>
            <person name="Chen S.J."/>
            <person name="Yahya A."/>
            <person name="Shahir S."/>
            <person name="Shamsir M.S."/>
            <person name="Chong C.S."/>
        </authorList>
    </citation>
    <scope>NUCLEOTIDE SEQUENCE [LARGE SCALE GENOMIC DNA]</scope>
    <source>
        <strain evidence="3 5">NH6-79</strain>
    </source>
</reference>
<name>A0A8J3EPB9_9PROT</name>
<reference evidence="2" key="1">
    <citation type="journal article" date="2014" name="Int. J. Syst. Evol. Microbiol.">
        <title>Complete genome sequence of Corynebacterium casei LMG S-19264T (=DSM 44701T), isolated from a smear-ripened cheese.</title>
        <authorList>
            <consortium name="US DOE Joint Genome Institute (JGI-PGF)"/>
            <person name="Walter F."/>
            <person name="Albersmeier A."/>
            <person name="Kalinowski J."/>
            <person name="Ruckert C."/>
        </authorList>
    </citation>
    <scope>NUCLEOTIDE SEQUENCE</scope>
    <source>
        <strain evidence="2">CGMCC 1.14984</strain>
    </source>
</reference>
<feature type="compositionally biased region" description="Basic and acidic residues" evidence="1">
    <location>
        <begin position="160"/>
        <end position="190"/>
    </location>
</feature>
<feature type="region of interest" description="Disordered" evidence="1">
    <location>
        <begin position="160"/>
        <end position="253"/>
    </location>
</feature>
<proteinExistence type="predicted"/>
<dbReference type="RefSeq" id="WP_155138840.1">
    <property type="nucleotide sequence ID" value="NZ_BMGZ01000001.1"/>
</dbReference>
<gene>
    <name evidence="3" type="ORF">FF098_007200</name>
    <name evidence="2" type="ORF">GCM10011355_14480</name>
</gene>
<dbReference type="AlphaFoldDB" id="A0A8J3EPB9"/>
<dbReference type="Proteomes" id="UP000818603">
    <property type="component" value="Unassembled WGS sequence"/>
</dbReference>
<evidence type="ECO:0000313" key="2">
    <source>
        <dbReference type="EMBL" id="GGH96182.1"/>
    </source>
</evidence>
<dbReference type="EMBL" id="BMGZ01000001">
    <property type="protein sequence ID" value="GGH96182.1"/>
    <property type="molecule type" value="Genomic_DNA"/>
</dbReference>
<protein>
    <submittedName>
        <fullName evidence="2">Uncharacterized protein</fullName>
    </submittedName>
</protein>
<evidence type="ECO:0000313" key="4">
    <source>
        <dbReference type="Proteomes" id="UP000621856"/>
    </source>
</evidence>
<evidence type="ECO:0000256" key="1">
    <source>
        <dbReference type="SAM" id="MobiDB-lite"/>
    </source>
</evidence>
<evidence type="ECO:0000313" key="3">
    <source>
        <dbReference type="EMBL" id="NHK27683.1"/>
    </source>
</evidence>
<accession>A0A8J3EPB9</accession>
<comment type="caution">
    <text evidence="2">The sequence shown here is derived from an EMBL/GenBank/DDBJ whole genome shotgun (WGS) entry which is preliminary data.</text>
</comment>
<keyword evidence="5" id="KW-1185">Reference proteome</keyword>
<organism evidence="2 4">
    <name type="scientific">Aquisalinus luteolus</name>
    <dbReference type="NCBI Taxonomy" id="1566827"/>
    <lineage>
        <taxon>Bacteria</taxon>
        <taxon>Pseudomonadati</taxon>
        <taxon>Pseudomonadota</taxon>
        <taxon>Alphaproteobacteria</taxon>
        <taxon>Parvularculales</taxon>
        <taxon>Parvularculaceae</taxon>
        <taxon>Aquisalinus</taxon>
    </lineage>
</organism>